<evidence type="ECO:0000256" key="9">
    <source>
        <dbReference type="ARBA" id="ARBA00022918"/>
    </source>
</evidence>
<dbReference type="InterPro" id="IPR001584">
    <property type="entry name" value="Integrase_cat-core"/>
</dbReference>
<dbReference type="Pfam" id="PF00385">
    <property type="entry name" value="Chromo"/>
    <property type="match status" value="1"/>
</dbReference>
<evidence type="ECO:0000259" key="12">
    <source>
        <dbReference type="PROSITE" id="PS50013"/>
    </source>
</evidence>
<dbReference type="InterPro" id="IPR001969">
    <property type="entry name" value="Aspartic_peptidase_AS"/>
</dbReference>
<keyword evidence="10" id="KW-0511">Multifunctional enzyme</keyword>
<dbReference type="InterPro" id="IPR012337">
    <property type="entry name" value="RNaseH-like_sf"/>
</dbReference>
<dbReference type="Pfam" id="PF24626">
    <property type="entry name" value="SH3_Tf2-1"/>
    <property type="match status" value="1"/>
</dbReference>
<dbReference type="GO" id="GO:0003964">
    <property type="term" value="F:RNA-directed DNA polymerase activity"/>
    <property type="evidence" value="ECO:0007669"/>
    <property type="project" value="UniProtKB-KW"/>
</dbReference>
<keyword evidence="7" id="KW-0694">RNA-binding</keyword>
<feature type="region of interest" description="Disordered" evidence="11">
    <location>
        <begin position="1013"/>
        <end position="1043"/>
    </location>
</feature>
<dbReference type="AlphaFoldDB" id="A0A438GY88"/>
<dbReference type="GO" id="GO:0004190">
    <property type="term" value="F:aspartic-type endopeptidase activity"/>
    <property type="evidence" value="ECO:0007669"/>
    <property type="project" value="InterPro"/>
</dbReference>
<evidence type="ECO:0000256" key="6">
    <source>
        <dbReference type="ARBA" id="ARBA00022842"/>
    </source>
</evidence>
<dbReference type="InterPro" id="IPR016197">
    <property type="entry name" value="Chromo-like_dom_sf"/>
</dbReference>
<dbReference type="InterPro" id="IPR043502">
    <property type="entry name" value="DNA/RNA_pol_sf"/>
</dbReference>
<dbReference type="GO" id="GO:0004519">
    <property type="term" value="F:endonuclease activity"/>
    <property type="evidence" value="ECO:0007669"/>
    <property type="project" value="UniProtKB-KW"/>
</dbReference>
<evidence type="ECO:0000256" key="8">
    <source>
        <dbReference type="ARBA" id="ARBA00022908"/>
    </source>
</evidence>
<evidence type="ECO:0000256" key="1">
    <source>
        <dbReference type="ARBA" id="ARBA00022679"/>
    </source>
</evidence>
<keyword evidence="8" id="KW-0229">DNA integration</keyword>
<dbReference type="FunFam" id="3.10.20.370:FF:000001">
    <property type="entry name" value="Retrovirus-related Pol polyprotein from transposon 17.6-like protein"/>
    <property type="match status" value="1"/>
</dbReference>
<feature type="region of interest" description="Disordered" evidence="11">
    <location>
        <begin position="112"/>
        <end position="133"/>
    </location>
</feature>
<protein>
    <submittedName>
        <fullName evidence="14">Transposon Tf2-12 polyprotein</fullName>
    </submittedName>
</protein>
<dbReference type="InterPro" id="IPR036397">
    <property type="entry name" value="RNaseH_sf"/>
</dbReference>
<feature type="domain" description="Integrase catalytic" evidence="13">
    <location>
        <begin position="610"/>
        <end position="773"/>
    </location>
</feature>
<dbReference type="PROSITE" id="PS00141">
    <property type="entry name" value="ASP_PROTEASE"/>
    <property type="match status" value="1"/>
</dbReference>
<dbReference type="CDD" id="cd09274">
    <property type="entry name" value="RNase_HI_RT_Ty3"/>
    <property type="match status" value="1"/>
</dbReference>
<name>A0A438GY88_VITVI</name>
<dbReference type="Gene3D" id="2.40.70.10">
    <property type="entry name" value="Acid Proteases"/>
    <property type="match status" value="1"/>
</dbReference>
<feature type="domain" description="Chromo" evidence="12">
    <location>
        <begin position="889"/>
        <end position="936"/>
    </location>
</feature>
<feature type="compositionally biased region" description="Basic and acidic residues" evidence="11">
    <location>
        <begin position="201"/>
        <end position="211"/>
    </location>
</feature>
<gene>
    <name evidence="14" type="primary">Tf2-12_27</name>
    <name evidence="14" type="ORF">CK203_043311</name>
</gene>
<evidence type="ECO:0000256" key="10">
    <source>
        <dbReference type="ARBA" id="ARBA00023268"/>
    </source>
</evidence>
<evidence type="ECO:0000256" key="5">
    <source>
        <dbReference type="ARBA" id="ARBA00022801"/>
    </source>
</evidence>
<dbReference type="PANTHER" id="PTHR37984:SF5">
    <property type="entry name" value="PROTEIN NYNRIN-LIKE"/>
    <property type="match status" value="1"/>
</dbReference>
<dbReference type="Pfam" id="PF17919">
    <property type="entry name" value="RT_RNaseH_2"/>
    <property type="match status" value="1"/>
</dbReference>
<organism evidence="14 15">
    <name type="scientific">Vitis vinifera</name>
    <name type="common">Grape</name>
    <dbReference type="NCBI Taxonomy" id="29760"/>
    <lineage>
        <taxon>Eukaryota</taxon>
        <taxon>Viridiplantae</taxon>
        <taxon>Streptophyta</taxon>
        <taxon>Embryophyta</taxon>
        <taxon>Tracheophyta</taxon>
        <taxon>Spermatophyta</taxon>
        <taxon>Magnoliopsida</taxon>
        <taxon>eudicotyledons</taxon>
        <taxon>Gunneridae</taxon>
        <taxon>Pentapetalae</taxon>
        <taxon>rosids</taxon>
        <taxon>Vitales</taxon>
        <taxon>Vitaceae</taxon>
        <taxon>Viteae</taxon>
        <taxon>Vitis</taxon>
    </lineage>
</organism>
<dbReference type="GO" id="GO:0006508">
    <property type="term" value="P:proteolysis"/>
    <property type="evidence" value="ECO:0007669"/>
    <property type="project" value="InterPro"/>
</dbReference>
<reference evidence="14 15" key="1">
    <citation type="journal article" date="2018" name="PLoS Genet.">
        <title>Population sequencing reveals clonal diversity and ancestral inbreeding in the grapevine cultivar Chardonnay.</title>
        <authorList>
            <person name="Roach M.J."/>
            <person name="Johnson D.L."/>
            <person name="Bohlmann J."/>
            <person name="van Vuuren H.J."/>
            <person name="Jones S.J."/>
            <person name="Pretorius I.S."/>
            <person name="Schmidt S.A."/>
            <person name="Borneman A.R."/>
        </authorList>
    </citation>
    <scope>NUCLEOTIDE SEQUENCE [LARGE SCALE GENOMIC DNA]</scope>
    <source>
        <strain evidence="15">cv. Chardonnay</strain>
        <tissue evidence="14">Leaf</tissue>
    </source>
</reference>
<evidence type="ECO:0000313" key="14">
    <source>
        <dbReference type="EMBL" id="RVW77192.1"/>
    </source>
</evidence>
<dbReference type="Gene3D" id="3.30.420.10">
    <property type="entry name" value="Ribonuclease H-like superfamily/Ribonuclease H"/>
    <property type="match status" value="1"/>
</dbReference>
<dbReference type="PROSITE" id="PS50994">
    <property type="entry name" value="INTEGRASE"/>
    <property type="match status" value="1"/>
</dbReference>
<evidence type="ECO:0000259" key="13">
    <source>
        <dbReference type="PROSITE" id="PS50994"/>
    </source>
</evidence>
<dbReference type="EMBL" id="QGNW01000316">
    <property type="protein sequence ID" value="RVW77192.1"/>
    <property type="molecule type" value="Genomic_DNA"/>
</dbReference>
<dbReference type="InterPro" id="IPR021109">
    <property type="entry name" value="Peptidase_aspartic_dom_sf"/>
</dbReference>
<dbReference type="InterPro" id="IPR056924">
    <property type="entry name" value="SH3_Tf2-1"/>
</dbReference>
<dbReference type="Gene3D" id="3.10.20.370">
    <property type="match status" value="1"/>
</dbReference>
<dbReference type="PANTHER" id="PTHR37984">
    <property type="entry name" value="PROTEIN CBG26694"/>
    <property type="match status" value="1"/>
</dbReference>
<dbReference type="SUPFAM" id="SSF53098">
    <property type="entry name" value="Ribonuclease H-like"/>
    <property type="match status" value="1"/>
</dbReference>
<dbReference type="Gene3D" id="3.30.70.270">
    <property type="match status" value="1"/>
</dbReference>
<feature type="region of interest" description="Disordered" evidence="11">
    <location>
        <begin position="195"/>
        <end position="228"/>
    </location>
</feature>
<dbReference type="Gene3D" id="2.40.50.40">
    <property type="match status" value="1"/>
</dbReference>
<evidence type="ECO:0000256" key="3">
    <source>
        <dbReference type="ARBA" id="ARBA00022722"/>
    </source>
</evidence>
<dbReference type="InterPro" id="IPR050951">
    <property type="entry name" value="Retrovirus_Pol_polyprotein"/>
</dbReference>
<comment type="caution">
    <text evidence="14">The sequence shown here is derived from an EMBL/GenBank/DDBJ whole genome shotgun (WGS) entry which is preliminary data.</text>
</comment>
<keyword evidence="6" id="KW-0460">Magnesium</keyword>
<keyword evidence="5" id="KW-0378">Hydrolase</keyword>
<keyword evidence="4" id="KW-0255">Endonuclease</keyword>
<keyword evidence="1" id="KW-0808">Transferase</keyword>
<evidence type="ECO:0000256" key="11">
    <source>
        <dbReference type="SAM" id="MobiDB-lite"/>
    </source>
</evidence>
<dbReference type="InterPro" id="IPR000953">
    <property type="entry name" value="Chromo/chromo_shadow_dom"/>
</dbReference>
<dbReference type="SUPFAM" id="SSF54160">
    <property type="entry name" value="Chromo domain-like"/>
    <property type="match status" value="1"/>
</dbReference>
<dbReference type="InterPro" id="IPR023780">
    <property type="entry name" value="Chromo_domain"/>
</dbReference>
<evidence type="ECO:0000256" key="7">
    <source>
        <dbReference type="ARBA" id="ARBA00022884"/>
    </source>
</evidence>
<dbReference type="CDD" id="cd00303">
    <property type="entry name" value="retropepsin_like"/>
    <property type="match status" value="1"/>
</dbReference>
<dbReference type="GO" id="GO:0003723">
    <property type="term" value="F:RNA binding"/>
    <property type="evidence" value="ECO:0007669"/>
    <property type="project" value="UniProtKB-KW"/>
</dbReference>
<evidence type="ECO:0000256" key="2">
    <source>
        <dbReference type="ARBA" id="ARBA00022695"/>
    </source>
</evidence>
<proteinExistence type="predicted"/>
<sequence length="1101" mass="125052">MFEWARGLLERRCEAHDAVGDTTKKVRMEAPNFEVTQFVDWLATIEECFNWYDMIVIGLPLCYVFTRKGKKSVLPPGMRVLQSLEETQKGSDGIVSGASLRRLLCNEKTMQDGSLESGNPMGGVTVSDETRRGGNGEWRGGRWVEMLYQWIDLREAFGSWENLKRRLLLHFRPTQEGSLCEQFLAMRQRGSVAEIPAGIRDSSDSPERDFGGDEEEEDNQYDGRATEEPSLVELKDAVELSLNSVVGLTTSGTMKIKGTIRSKEVIILVDSGATHNLLSLELVQQLALPLTTTTNYGVMMGTGISVKGKGICRGGDLSLSRTKVSLKAMARALQHHSQGVWVELCQTSTTIDLSEEVQECVVHSGEPLTARNGKKCLFAKPQLEYLGHLVSAKGLTGYYRRFVKGYGVISWPLTQQLKKDAFNWNPEAKAAFRKLKTAMTTIPVLAFPNFSQPFIVETDASGYGLGAILMQSHRPVAYFSQVLSARERQKSIYERELMAIVLAVQKWHHYLLGHHFIVQTDQSSLKFLLEQRVFRPGLENKAVDALSRIPISMELAALVIPNHLDTSLINSQVEADPHLAKIRTTSKSLWKKCLVCQQNKALTLSPTGLLQPLPIEKIWDNVTLDFIEGLPKSEGCNSILVVMNRLSKYAHFSLLKHPFTAQTVVVVFVRDVVKLNGIPRSIVSDRDKVFLSRFWTELFRLQGTSLCHSIAYHPQTDGQTKVVNRCVETYLRCFSYNKPRRWSTWLPWAEYWYNTTFHSSTNMTPFRAIYGRDPPPLLRYRSDSTSVLAVDQLLQERDLILNELKDHLCCAQSKMNSLAKRPNEKLSPRYFGPYKVVQQIGPVAYELELPSSTTIHLVFHVSQLKRALGSADLCQPLSPVLADDLEWRVEPDQVLNIRQSPNNNQPAIEVLIQWKGLPQFEASWESADTIKEHFPDFHLEDKVSLIERGDIRRMGSAPIDTWQEMEAKLQEKYMHTNYNDKLCDQFINLRQNNMLVAKKLGVMTMESTHKNLHDTNRSMRPRSPHLFNPPTGSKPSSSQMVDPKNGHIDVPGRLLHKFFRIFPHTSVRWWGMGREPDSRKIYGEDINLCVHKFQVYMQLSQ</sequence>
<evidence type="ECO:0000313" key="15">
    <source>
        <dbReference type="Proteomes" id="UP000288805"/>
    </source>
</evidence>
<dbReference type="InterPro" id="IPR041577">
    <property type="entry name" value="RT_RNaseH_2"/>
</dbReference>
<dbReference type="InterPro" id="IPR043128">
    <property type="entry name" value="Rev_trsase/Diguanyl_cyclase"/>
</dbReference>
<dbReference type="SUPFAM" id="SSF56672">
    <property type="entry name" value="DNA/RNA polymerases"/>
    <property type="match status" value="1"/>
</dbReference>
<keyword evidence="2" id="KW-0548">Nucleotidyltransferase</keyword>
<dbReference type="Proteomes" id="UP000288805">
    <property type="component" value="Unassembled WGS sequence"/>
</dbReference>
<keyword evidence="3" id="KW-0540">Nuclease</keyword>
<dbReference type="GO" id="GO:0015074">
    <property type="term" value="P:DNA integration"/>
    <property type="evidence" value="ECO:0007669"/>
    <property type="project" value="UniProtKB-KW"/>
</dbReference>
<accession>A0A438GY88</accession>
<keyword evidence="9" id="KW-0695">RNA-directed DNA polymerase</keyword>
<dbReference type="PROSITE" id="PS50013">
    <property type="entry name" value="CHROMO_2"/>
    <property type="match status" value="1"/>
</dbReference>
<evidence type="ECO:0000256" key="4">
    <source>
        <dbReference type="ARBA" id="ARBA00022759"/>
    </source>
</evidence>
<feature type="compositionally biased region" description="Polar residues" evidence="11">
    <location>
        <begin position="1030"/>
        <end position="1040"/>
    </location>
</feature>